<dbReference type="EMBL" id="DXBU01000049">
    <property type="protein sequence ID" value="HIZ21906.1"/>
    <property type="molecule type" value="Genomic_DNA"/>
</dbReference>
<dbReference type="Pfam" id="PF24894">
    <property type="entry name" value="Hexapep_GlmU"/>
    <property type="match status" value="1"/>
</dbReference>
<keyword evidence="5" id="KW-0808">Transferase</keyword>
<dbReference type="InterPro" id="IPR029044">
    <property type="entry name" value="Nucleotide-diphossugar_trans"/>
</dbReference>
<dbReference type="InterPro" id="IPR056818">
    <property type="entry name" value="GlmU/GlgC-like_hexapep"/>
</dbReference>
<dbReference type="PANTHER" id="PTHR43523">
    <property type="entry name" value="GLUCOSE-1-PHOSPHATE ADENYLYLTRANSFERASE-RELATED"/>
    <property type="match status" value="1"/>
</dbReference>
<feature type="domain" description="Glucose-1-phosphate adenylyltransferase/Bifunctional protein GlmU-like C-terminal hexapeptide" evidence="4">
    <location>
        <begin position="286"/>
        <end position="355"/>
    </location>
</feature>
<dbReference type="CDD" id="cd04651">
    <property type="entry name" value="LbH_G1P_AT_C"/>
    <property type="match status" value="1"/>
</dbReference>
<reference evidence="5" key="2">
    <citation type="submission" date="2021-04" db="EMBL/GenBank/DDBJ databases">
        <authorList>
            <person name="Gilroy R."/>
        </authorList>
    </citation>
    <scope>NUCLEOTIDE SEQUENCE</scope>
    <source>
        <strain evidence="5">14324</strain>
    </source>
</reference>
<dbReference type="Gene3D" id="3.90.550.10">
    <property type="entry name" value="Spore Coat Polysaccharide Biosynthesis Protein SpsA, Chain A"/>
    <property type="match status" value="1"/>
</dbReference>
<evidence type="ECO:0000256" key="1">
    <source>
        <dbReference type="ARBA" id="ARBA00010443"/>
    </source>
</evidence>
<evidence type="ECO:0000313" key="5">
    <source>
        <dbReference type="EMBL" id="HIZ21906.1"/>
    </source>
</evidence>
<dbReference type="InterPro" id="IPR011004">
    <property type="entry name" value="Trimer_LpxA-like_sf"/>
</dbReference>
<dbReference type="InterPro" id="IPR011831">
    <property type="entry name" value="ADP-Glc_PPase"/>
</dbReference>
<dbReference type="InterPro" id="IPR011832">
    <property type="entry name" value="GlgDAde_trans"/>
</dbReference>
<evidence type="ECO:0000259" key="4">
    <source>
        <dbReference type="Pfam" id="PF24894"/>
    </source>
</evidence>
<dbReference type="PANTHER" id="PTHR43523:SF6">
    <property type="entry name" value="GLYCOGEN BIOSYNTHESIS PROTEIN GLGD"/>
    <property type="match status" value="1"/>
</dbReference>
<dbReference type="EC" id="2.7.7.27" evidence="5"/>
<keyword evidence="2" id="KW-0320">Glycogen biosynthesis</keyword>
<name>A0A9D2DRA1_9FIRM</name>
<dbReference type="SUPFAM" id="SSF53448">
    <property type="entry name" value="Nucleotide-diphospho-sugar transferases"/>
    <property type="match status" value="1"/>
</dbReference>
<organism evidence="5 6">
    <name type="scientific">Candidatus Blautia faecigallinarum</name>
    <dbReference type="NCBI Taxonomy" id="2838488"/>
    <lineage>
        <taxon>Bacteria</taxon>
        <taxon>Bacillati</taxon>
        <taxon>Bacillota</taxon>
        <taxon>Clostridia</taxon>
        <taxon>Lachnospirales</taxon>
        <taxon>Lachnospiraceae</taxon>
        <taxon>Blautia</taxon>
    </lineage>
</organism>
<dbReference type="AlphaFoldDB" id="A0A9D2DRA1"/>
<dbReference type="CDD" id="cd02508">
    <property type="entry name" value="ADP_Glucose_PP"/>
    <property type="match status" value="1"/>
</dbReference>
<comment type="similarity">
    <text evidence="1">Belongs to the bacterial/plant glucose-1-phosphate adenylyltransferase family.</text>
</comment>
<dbReference type="GO" id="GO:0008878">
    <property type="term" value="F:glucose-1-phosphate adenylyltransferase activity"/>
    <property type="evidence" value="ECO:0007669"/>
    <property type="project" value="UniProtKB-EC"/>
</dbReference>
<feature type="domain" description="Nucleotidyl transferase" evidence="3">
    <location>
        <begin position="28"/>
        <end position="158"/>
    </location>
</feature>
<evidence type="ECO:0000256" key="2">
    <source>
        <dbReference type="ARBA" id="ARBA00023056"/>
    </source>
</evidence>
<evidence type="ECO:0000259" key="3">
    <source>
        <dbReference type="Pfam" id="PF00483"/>
    </source>
</evidence>
<gene>
    <name evidence="5" type="primary">glgD</name>
    <name evidence="5" type="ORF">IAA21_03785</name>
</gene>
<accession>A0A9D2DRA1</accession>
<protein>
    <submittedName>
        <fullName evidence="5">Glucose-1-phosphate adenylyltransferase subunit GlgD</fullName>
        <ecNumber evidence="5">2.7.7.27</ecNumber>
    </submittedName>
</protein>
<evidence type="ECO:0000313" key="6">
    <source>
        <dbReference type="Proteomes" id="UP000824041"/>
    </source>
</evidence>
<dbReference type="InterPro" id="IPR005835">
    <property type="entry name" value="NTP_transferase_dom"/>
</dbReference>
<reference evidence="5" key="1">
    <citation type="journal article" date="2021" name="PeerJ">
        <title>Extensive microbial diversity within the chicken gut microbiome revealed by metagenomics and culture.</title>
        <authorList>
            <person name="Gilroy R."/>
            <person name="Ravi A."/>
            <person name="Getino M."/>
            <person name="Pursley I."/>
            <person name="Horton D.L."/>
            <person name="Alikhan N.F."/>
            <person name="Baker D."/>
            <person name="Gharbi K."/>
            <person name="Hall N."/>
            <person name="Watson M."/>
            <person name="Adriaenssens E.M."/>
            <person name="Foster-Nyarko E."/>
            <person name="Jarju S."/>
            <person name="Secka A."/>
            <person name="Antonio M."/>
            <person name="Oren A."/>
            <person name="Chaudhuri R.R."/>
            <person name="La Ragione R."/>
            <person name="Hildebrand F."/>
            <person name="Pallen M.J."/>
        </authorList>
    </citation>
    <scope>NUCLEOTIDE SEQUENCE</scope>
    <source>
        <strain evidence="5">14324</strain>
    </source>
</reference>
<dbReference type="GO" id="GO:0005978">
    <property type="term" value="P:glycogen biosynthetic process"/>
    <property type="evidence" value="ECO:0007669"/>
    <property type="project" value="UniProtKB-KW"/>
</dbReference>
<dbReference type="NCBIfam" id="TIGR02092">
    <property type="entry name" value="glgD"/>
    <property type="match status" value="1"/>
</dbReference>
<sequence>MAKAFGIINSCGNHIWVEGLQQYRPIGAFSFLGRYRVIDFPISNMSNSGIDRIQVYVRRKPRSLVEHIGTGRHYNINSKRGKVQMLFAEHSSENDIYNTDIASFMENIDLIERMHEQYVVIAPSYMVFSVNFAELLQTHIDSEADITLLYHSVDNANEHYLNCDFLELNRQKGVESIQKNRGNKKSRHIFLDTYVMKKDLFIDLIRKGKKVSSMYTLPQVVDIECENLDVRAVPHKGYLATITDFKSYFDANLALTDYKAAQELFKPDWPIYTRTNDSSPTQYFEDAQVKSSVVSNGCLIEGTIENSIIGRGCEIKKGAVVKNSVLLPGAVIGKNAVIENQVVDKRAQIVHANEIISTPDDPGYIRREDKL</sequence>
<dbReference type="Pfam" id="PF00483">
    <property type="entry name" value="NTP_transferase"/>
    <property type="match status" value="1"/>
</dbReference>
<keyword evidence="5" id="KW-0548">Nucleotidyltransferase</keyword>
<dbReference type="SUPFAM" id="SSF51161">
    <property type="entry name" value="Trimeric LpxA-like enzymes"/>
    <property type="match status" value="1"/>
</dbReference>
<dbReference type="Gene3D" id="2.160.10.10">
    <property type="entry name" value="Hexapeptide repeat proteins"/>
    <property type="match status" value="1"/>
</dbReference>
<comment type="caution">
    <text evidence="5">The sequence shown here is derived from an EMBL/GenBank/DDBJ whole genome shotgun (WGS) entry which is preliminary data.</text>
</comment>
<dbReference type="Proteomes" id="UP000824041">
    <property type="component" value="Unassembled WGS sequence"/>
</dbReference>
<proteinExistence type="inferred from homology"/>